<dbReference type="PROSITE" id="PS51340">
    <property type="entry name" value="MOSC"/>
    <property type="match status" value="1"/>
</dbReference>
<evidence type="ECO:0008006" key="8">
    <source>
        <dbReference type="Google" id="ProtNLM"/>
    </source>
</evidence>
<evidence type="ECO:0000259" key="5">
    <source>
        <dbReference type="PROSITE" id="PS51384"/>
    </source>
</evidence>
<dbReference type="InterPro" id="IPR017927">
    <property type="entry name" value="FAD-bd_FR_type"/>
</dbReference>
<feature type="domain" description="MOSC" evidence="4">
    <location>
        <begin position="48"/>
        <end position="211"/>
    </location>
</feature>
<name>A0ABR4D2T4_9PEZI</name>
<gene>
    <name evidence="6" type="ORF">VTJ83DRAFT_7201</name>
</gene>
<evidence type="ECO:0000256" key="2">
    <source>
        <dbReference type="ARBA" id="ARBA00023014"/>
    </source>
</evidence>
<dbReference type="Pfam" id="PF03475">
    <property type="entry name" value="YiiM_3-alpha"/>
    <property type="match status" value="1"/>
</dbReference>
<dbReference type="Gene3D" id="2.40.33.20">
    <property type="entry name" value="PK beta-barrel domain-like"/>
    <property type="match status" value="1"/>
</dbReference>
<sequence length="613" mass="66629">MGDPLSDKPPAGSLKVDLHAPFTSDVILEVRTGSMKPMPGLTVLSGIDKALREGPVRVTELGLEGDEHDPTFHGGRDKAIHGYCSSHYAAWREEFPEASGTFQPGGFGENLVTARLNERNLCIGDIVAISRPSPAALSPPPADGDTTHHAEYDDGPVLLQVSLPRQPCFKLNHRFRLKNFAPLTWKTSRTGWYFRVLRPGFIRAGDVIRLVERPHPRWTIERVQEYLHRNTADAAANEELAAIPELGAECADIFGARVARQKARERRLQRETEGEGKKKKKEIWREYRIVEKTRETPRVVSFTLEAVLPHPCADGGEEDQVHPGSHAKLRLPNGLVRAYSIVSSDRNGSRLQLGVSLAEDSRGGSAYLHHTSQVGDVVHVSAITPPPEASRARAKAASHHVFLVGGIGITAFLALLERYRDIHFSAAVHYAVRAGGSHVPFRDRLDALATAGSSVAVTVYDSSAGNRLSVPAILASLPWNARLYVCGPPRLTDEVLREAQARGIPPQDIHVEAFSADGAGMGLARDPFEAVVANRGGRIVRVGSDETLLEALRRELGPDEVGWSCGAGNCGTCRVAVKEGRVEHRGRGLGEEEKAGAMLTCVSRGVGRLTIEI</sequence>
<keyword evidence="1" id="KW-0479">Metal-binding</keyword>
<dbReference type="InterPro" id="IPR001041">
    <property type="entry name" value="2Fe-2S_ferredoxin-type"/>
</dbReference>
<dbReference type="Proteomes" id="UP001600064">
    <property type="component" value="Unassembled WGS sequence"/>
</dbReference>
<keyword evidence="2" id="KW-0411">Iron-sulfur</keyword>
<evidence type="ECO:0000259" key="3">
    <source>
        <dbReference type="PROSITE" id="PS51085"/>
    </source>
</evidence>
<proteinExistence type="predicted"/>
<dbReference type="InterPro" id="IPR011037">
    <property type="entry name" value="Pyrv_Knase-like_insert_dom_sf"/>
</dbReference>
<dbReference type="SUPFAM" id="SSF54292">
    <property type="entry name" value="2Fe-2S ferredoxin-like"/>
    <property type="match status" value="1"/>
</dbReference>
<keyword evidence="7" id="KW-1185">Reference proteome</keyword>
<dbReference type="Gene3D" id="3.10.20.30">
    <property type="match status" value="1"/>
</dbReference>
<dbReference type="InterPro" id="IPR006058">
    <property type="entry name" value="2Fe2S_fd_BS"/>
</dbReference>
<feature type="domain" description="2Fe-2S ferredoxin-type" evidence="3">
    <location>
        <begin position="528"/>
        <end position="613"/>
    </location>
</feature>
<dbReference type="InterPro" id="IPR005302">
    <property type="entry name" value="MoCF_Sase_C"/>
</dbReference>
<dbReference type="PANTHER" id="PTHR30212">
    <property type="entry name" value="PROTEIN YIIM"/>
    <property type="match status" value="1"/>
</dbReference>
<dbReference type="PROSITE" id="PS00197">
    <property type="entry name" value="2FE2S_FER_1"/>
    <property type="match status" value="1"/>
</dbReference>
<dbReference type="InterPro" id="IPR017938">
    <property type="entry name" value="Riboflavin_synthase-like_b-brl"/>
</dbReference>
<evidence type="ECO:0000313" key="7">
    <source>
        <dbReference type="Proteomes" id="UP001600064"/>
    </source>
</evidence>
<evidence type="ECO:0000256" key="1">
    <source>
        <dbReference type="ARBA" id="ARBA00022714"/>
    </source>
</evidence>
<comment type="caution">
    <text evidence="6">The sequence shown here is derived from an EMBL/GenBank/DDBJ whole genome shotgun (WGS) entry which is preliminary data.</text>
</comment>
<accession>A0ABR4D2T4</accession>
<feature type="domain" description="FAD-binding FR-type" evidence="5">
    <location>
        <begin position="282"/>
        <end position="392"/>
    </location>
</feature>
<dbReference type="PANTHER" id="PTHR30212:SF2">
    <property type="entry name" value="PROTEIN YIIM"/>
    <property type="match status" value="1"/>
</dbReference>
<dbReference type="InterPro" id="IPR052353">
    <property type="entry name" value="Benzoxazolinone_Detox_Enz"/>
</dbReference>
<dbReference type="Gene3D" id="3.40.50.80">
    <property type="entry name" value="Nucleotide-binding domain of ferredoxin-NADP reductase (FNR) module"/>
    <property type="match status" value="1"/>
</dbReference>
<dbReference type="CDD" id="cd06185">
    <property type="entry name" value="PDR_like"/>
    <property type="match status" value="1"/>
</dbReference>
<organism evidence="6 7">
    <name type="scientific">Remersonia thermophila</name>
    <dbReference type="NCBI Taxonomy" id="72144"/>
    <lineage>
        <taxon>Eukaryota</taxon>
        <taxon>Fungi</taxon>
        <taxon>Dikarya</taxon>
        <taxon>Ascomycota</taxon>
        <taxon>Pezizomycotina</taxon>
        <taxon>Sordariomycetes</taxon>
        <taxon>Sordariomycetidae</taxon>
        <taxon>Sordariales</taxon>
        <taxon>Sordariales incertae sedis</taxon>
        <taxon>Remersonia</taxon>
    </lineage>
</organism>
<dbReference type="CDD" id="cd00207">
    <property type="entry name" value="fer2"/>
    <property type="match status" value="1"/>
</dbReference>
<dbReference type="InterPro" id="IPR036010">
    <property type="entry name" value="2Fe-2S_ferredoxin-like_sf"/>
</dbReference>
<keyword evidence="1" id="KW-0408">Iron</keyword>
<evidence type="ECO:0000313" key="6">
    <source>
        <dbReference type="EMBL" id="KAL2264691.1"/>
    </source>
</evidence>
<dbReference type="RefSeq" id="XP_070863418.1">
    <property type="nucleotide sequence ID" value="XM_071013998.1"/>
</dbReference>
<dbReference type="Pfam" id="PF03473">
    <property type="entry name" value="MOSC"/>
    <property type="match status" value="1"/>
</dbReference>
<dbReference type="Gene3D" id="2.40.30.10">
    <property type="entry name" value="Translation factors"/>
    <property type="match status" value="1"/>
</dbReference>
<dbReference type="GeneID" id="98128642"/>
<evidence type="ECO:0000259" key="4">
    <source>
        <dbReference type="PROSITE" id="PS51340"/>
    </source>
</evidence>
<keyword evidence="1" id="KW-0001">2Fe-2S</keyword>
<dbReference type="InterPro" id="IPR005163">
    <property type="entry name" value="Tri_helical_YiiM-like"/>
</dbReference>
<dbReference type="PRINTS" id="PR00409">
    <property type="entry name" value="PHDIOXRDTASE"/>
</dbReference>
<dbReference type="Pfam" id="PF00111">
    <property type="entry name" value="Fer2"/>
    <property type="match status" value="1"/>
</dbReference>
<protein>
    <recommendedName>
        <fullName evidence="8">PK beta-barrel-protein domain-containing protein-like protein</fullName>
    </recommendedName>
</protein>
<dbReference type="PROSITE" id="PS51085">
    <property type="entry name" value="2FE2S_FER_2"/>
    <property type="match status" value="1"/>
</dbReference>
<dbReference type="InterPro" id="IPR039261">
    <property type="entry name" value="FNR_nucleotide-bd"/>
</dbReference>
<dbReference type="PROSITE" id="PS51384">
    <property type="entry name" value="FAD_FR"/>
    <property type="match status" value="1"/>
</dbReference>
<dbReference type="SUPFAM" id="SSF50800">
    <property type="entry name" value="PK beta-barrel domain-like"/>
    <property type="match status" value="1"/>
</dbReference>
<dbReference type="SUPFAM" id="SSF63380">
    <property type="entry name" value="Riboflavin synthase domain-like"/>
    <property type="match status" value="1"/>
</dbReference>
<dbReference type="InterPro" id="IPR012675">
    <property type="entry name" value="Beta-grasp_dom_sf"/>
</dbReference>
<dbReference type="SUPFAM" id="SSF52343">
    <property type="entry name" value="Ferredoxin reductase-like, C-terminal NADP-linked domain"/>
    <property type="match status" value="1"/>
</dbReference>
<dbReference type="EMBL" id="JAZGUE010000007">
    <property type="protein sequence ID" value="KAL2264691.1"/>
    <property type="molecule type" value="Genomic_DNA"/>
</dbReference>
<reference evidence="6 7" key="1">
    <citation type="journal article" date="2024" name="Commun. Biol.">
        <title>Comparative genomic analysis of thermophilic fungi reveals convergent evolutionary adaptations and gene losses.</title>
        <authorList>
            <person name="Steindorff A.S."/>
            <person name="Aguilar-Pontes M.V."/>
            <person name="Robinson A.J."/>
            <person name="Andreopoulos B."/>
            <person name="LaButti K."/>
            <person name="Kuo A."/>
            <person name="Mondo S."/>
            <person name="Riley R."/>
            <person name="Otillar R."/>
            <person name="Haridas S."/>
            <person name="Lipzen A."/>
            <person name="Grimwood J."/>
            <person name="Schmutz J."/>
            <person name="Clum A."/>
            <person name="Reid I.D."/>
            <person name="Moisan M.C."/>
            <person name="Butler G."/>
            <person name="Nguyen T.T.M."/>
            <person name="Dewar K."/>
            <person name="Conant G."/>
            <person name="Drula E."/>
            <person name="Henrissat B."/>
            <person name="Hansel C."/>
            <person name="Singer S."/>
            <person name="Hutchinson M.I."/>
            <person name="de Vries R.P."/>
            <person name="Natvig D.O."/>
            <person name="Powell A.J."/>
            <person name="Tsang A."/>
            <person name="Grigoriev I.V."/>
        </authorList>
    </citation>
    <scope>NUCLEOTIDE SEQUENCE [LARGE SCALE GENOMIC DNA]</scope>
    <source>
        <strain evidence="6 7">ATCC 22073</strain>
    </source>
</reference>